<dbReference type="AlphaFoldDB" id="A0A538U742"/>
<name>A0A538U742_UNCEI</name>
<reference evidence="1 2" key="1">
    <citation type="journal article" date="2019" name="Nat. Microbiol.">
        <title>Mediterranean grassland soil C-N compound turnover is dependent on rainfall and depth, and is mediated by genomically divergent microorganisms.</title>
        <authorList>
            <person name="Diamond S."/>
            <person name="Andeer P.F."/>
            <person name="Li Z."/>
            <person name="Crits-Christoph A."/>
            <person name="Burstein D."/>
            <person name="Anantharaman K."/>
            <person name="Lane K.R."/>
            <person name="Thomas B.C."/>
            <person name="Pan C."/>
            <person name="Northen T.R."/>
            <person name="Banfield J.F."/>
        </authorList>
    </citation>
    <scope>NUCLEOTIDE SEQUENCE [LARGE SCALE GENOMIC DNA]</scope>
    <source>
        <strain evidence="1">WS_11</strain>
    </source>
</reference>
<dbReference type="Proteomes" id="UP000319771">
    <property type="component" value="Unassembled WGS sequence"/>
</dbReference>
<comment type="caution">
    <text evidence="1">The sequence shown here is derived from an EMBL/GenBank/DDBJ whole genome shotgun (WGS) entry which is preliminary data.</text>
</comment>
<gene>
    <name evidence="1" type="ORF">E6K81_09515</name>
</gene>
<dbReference type="InterPro" id="IPR032710">
    <property type="entry name" value="NTF2-like_dom_sf"/>
</dbReference>
<dbReference type="EMBL" id="VBPB01000150">
    <property type="protein sequence ID" value="TMQ71687.1"/>
    <property type="molecule type" value="Genomic_DNA"/>
</dbReference>
<dbReference type="SUPFAM" id="SSF54427">
    <property type="entry name" value="NTF2-like"/>
    <property type="match status" value="1"/>
</dbReference>
<evidence type="ECO:0000313" key="2">
    <source>
        <dbReference type="Proteomes" id="UP000319771"/>
    </source>
</evidence>
<sequence length="131" mass="15152">MADEAHDGPLTRKILGFEQTMKKLVPTIKAPADWAPLAEIVAVDEFERVGCFLEVQNWQQYTEMLTKWASATDSFETTVRRITELRGLVYFEVEERHFRGGNVNVVNSMTVFEFNDDGKIRHLNVYLQQAR</sequence>
<protein>
    <recommendedName>
        <fullName evidence="3">Nuclear transport factor 2 family protein</fullName>
    </recommendedName>
</protein>
<dbReference type="Gene3D" id="3.10.450.50">
    <property type="match status" value="1"/>
</dbReference>
<evidence type="ECO:0008006" key="3">
    <source>
        <dbReference type="Google" id="ProtNLM"/>
    </source>
</evidence>
<accession>A0A538U742</accession>
<proteinExistence type="predicted"/>
<organism evidence="1 2">
    <name type="scientific">Eiseniibacteriota bacterium</name>
    <dbReference type="NCBI Taxonomy" id="2212470"/>
    <lineage>
        <taxon>Bacteria</taxon>
        <taxon>Candidatus Eiseniibacteriota</taxon>
    </lineage>
</organism>
<evidence type="ECO:0000313" key="1">
    <source>
        <dbReference type="EMBL" id="TMQ71687.1"/>
    </source>
</evidence>